<reference evidence="1 2" key="1">
    <citation type="submission" date="2018-05" db="EMBL/GenBank/DDBJ databases">
        <title>complete genome sequence of Aquabacterium olei NBRC 110486.</title>
        <authorList>
            <person name="Tang B."/>
            <person name="Chang J."/>
            <person name="Zhang L."/>
            <person name="Yang H."/>
        </authorList>
    </citation>
    <scope>NUCLEOTIDE SEQUENCE [LARGE SCALE GENOMIC DNA]</scope>
    <source>
        <strain evidence="1 2">NBRC 110486</strain>
    </source>
</reference>
<evidence type="ECO:0000313" key="1">
    <source>
        <dbReference type="EMBL" id="AWI52157.1"/>
    </source>
</evidence>
<dbReference type="AlphaFoldDB" id="A0A2U8FMK1"/>
<name>A0A2U8FMK1_9BURK</name>
<dbReference type="Proteomes" id="UP000244892">
    <property type="component" value="Chromosome"/>
</dbReference>
<dbReference type="EMBL" id="CP029210">
    <property type="protein sequence ID" value="AWI52157.1"/>
    <property type="molecule type" value="Genomic_DNA"/>
</dbReference>
<dbReference type="OrthoDB" id="9152680at2"/>
<sequence length="106" mass="11860">MSDDYQIEIPPSFQALHTDARGRLTVPLATYRARYELCEDLAQHLTEHCRSVHVEIGVDEQEVLQRCHLGLVGPDAVVAENEAGWVVTRLAELLDWPAPSFLPDAP</sequence>
<proteinExistence type="predicted"/>
<dbReference type="KEGG" id="aon:DEH84_00860"/>
<evidence type="ECO:0008006" key="3">
    <source>
        <dbReference type="Google" id="ProtNLM"/>
    </source>
</evidence>
<protein>
    <recommendedName>
        <fullName evidence="3">ATPase with chaperone activity</fullName>
    </recommendedName>
</protein>
<accession>A0A2U8FMK1</accession>
<keyword evidence="2" id="KW-1185">Reference proteome</keyword>
<gene>
    <name evidence="1" type="ORF">DEH84_00860</name>
</gene>
<evidence type="ECO:0000313" key="2">
    <source>
        <dbReference type="Proteomes" id="UP000244892"/>
    </source>
</evidence>
<organism evidence="1 2">
    <name type="scientific">Aquabacterium olei</name>
    <dbReference type="NCBI Taxonomy" id="1296669"/>
    <lineage>
        <taxon>Bacteria</taxon>
        <taxon>Pseudomonadati</taxon>
        <taxon>Pseudomonadota</taxon>
        <taxon>Betaproteobacteria</taxon>
        <taxon>Burkholderiales</taxon>
        <taxon>Aquabacterium</taxon>
    </lineage>
</organism>